<proteinExistence type="inferred from homology"/>
<dbReference type="PROSITE" id="PS01125">
    <property type="entry name" value="ROK"/>
    <property type="match status" value="1"/>
</dbReference>
<name>A0A316A173_9FIRM</name>
<dbReference type="Proteomes" id="UP000254051">
    <property type="component" value="Unassembled WGS sequence"/>
</dbReference>
<dbReference type="AlphaFoldDB" id="A0A316A173"/>
<comment type="similarity">
    <text evidence="1">Belongs to the ROK (NagC/XylR) family.</text>
</comment>
<keyword evidence="2" id="KW-0808">Transferase</keyword>
<accession>A0A316A173</accession>
<dbReference type="InterPro" id="IPR049874">
    <property type="entry name" value="ROK_cs"/>
</dbReference>
<sequence>MKNFLIIDIGGTKTTAVIFNDQGKPITDFKVRKSRTYEGENAVFQNTIELAYEVLEEAGKTRKDIAGIGVAAPGPLDYRTGLIIDAPMMGWKNFPLGDCLREEFGVPVYVENDGNLGALAEANVGVARGENVVLYQTISTGCGGGIAIDGKIYHGRNGFAGEFGHVSVNFSGPKCGCGGSGCFELYASGSAVNSRMKRDIKSGIKSRAFESIDYNPEKVNGKILSDAAEKGDLYAISMLQQEGYYIGVGLANLMNLFDPDVIVLAGGMVKADKYFWYTMMNEIRRHACFQFDEERIRISQLNDKVVAYGAYVMVKNALDGRL</sequence>
<dbReference type="RefSeq" id="WP_181392728.1">
    <property type="nucleotide sequence ID" value="NZ_QGDS01000002.1"/>
</dbReference>
<evidence type="ECO:0000313" key="3">
    <source>
        <dbReference type="Proteomes" id="UP000254051"/>
    </source>
</evidence>
<protein>
    <submittedName>
        <fullName evidence="2">Glucokinase</fullName>
    </submittedName>
</protein>
<organism evidence="2 3">
    <name type="scientific">Faecalicatena contorta</name>
    <dbReference type="NCBI Taxonomy" id="39482"/>
    <lineage>
        <taxon>Bacteria</taxon>
        <taxon>Bacillati</taxon>
        <taxon>Bacillota</taxon>
        <taxon>Clostridia</taxon>
        <taxon>Lachnospirales</taxon>
        <taxon>Lachnospiraceae</taxon>
        <taxon>Faecalicatena</taxon>
    </lineage>
</organism>
<keyword evidence="3" id="KW-1185">Reference proteome</keyword>
<reference evidence="3" key="1">
    <citation type="submission" date="2017-07" db="EMBL/GenBank/DDBJ databases">
        <authorList>
            <person name="Varghese N."/>
            <person name="Submissions S."/>
        </authorList>
    </citation>
    <scope>NUCLEOTIDE SEQUENCE [LARGE SCALE GENOMIC DNA]</scope>
    <source>
        <strain evidence="3">NLAE-zl-C134</strain>
    </source>
</reference>
<gene>
    <name evidence="2" type="ORF">SAMN05216529_10253</name>
</gene>
<evidence type="ECO:0000313" key="2">
    <source>
        <dbReference type="EMBL" id="SUQ12838.1"/>
    </source>
</evidence>
<dbReference type="EMBL" id="UHJJ01000002">
    <property type="protein sequence ID" value="SUQ12838.1"/>
    <property type="molecule type" value="Genomic_DNA"/>
</dbReference>
<evidence type="ECO:0000256" key="1">
    <source>
        <dbReference type="ARBA" id="ARBA00006479"/>
    </source>
</evidence>
<dbReference type="InterPro" id="IPR000600">
    <property type="entry name" value="ROK"/>
</dbReference>
<dbReference type="GO" id="GO:0016301">
    <property type="term" value="F:kinase activity"/>
    <property type="evidence" value="ECO:0007669"/>
    <property type="project" value="UniProtKB-KW"/>
</dbReference>
<dbReference type="Gene3D" id="3.30.420.40">
    <property type="match status" value="2"/>
</dbReference>
<dbReference type="InterPro" id="IPR043129">
    <property type="entry name" value="ATPase_NBD"/>
</dbReference>
<dbReference type="PANTHER" id="PTHR18964">
    <property type="entry name" value="ROK (REPRESSOR, ORF, KINASE) FAMILY"/>
    <property type="match status" value="1"/>
</dbReference>
<dbReference type="Pfam" id="PF00480">
    <property type="entry name" value="ROK"/>
    <property type="match status" value="1"/>
</dbReference>
<dbReference type="SUPFAM" id="SSF53067">
    <property type="entry name" value="Actin-like ATPase domain"/>
    <property type="match status" value="1"/>
</dbReference>
<dbReference type="PANTHER" id="PTHR18964:SF149">
    <property type="entry name" value="BIFUNCTIONAL UDP-N-ACETYLGLUCOSAMINE 2-EPIMERASE_N-ACETYLMANNOSAMINE KINASE"/>
    <property type="match status" value="1"/>
</dbReference>
<keyword evidence="2" id="KW-0418">Kinase</keyword>